<comment type="caution">
    <text evidence="5">The sequence shown here is derived from an EMBL/GenBank/DDBJ whole genome shotgun (WGS) entry which is preliminary data.</text>
</comment>
<feature type="domain" description="SH3" evidence="4">
    <location>
        <begin position="100"/>
        <end position="163"/>
    </location>
</feature>
<dbReference type="AlphaFoldDB" id="A0A1A0HJR5"/>
<dbReference type="InterPro" id="IPR050670">
    <property type="entry name" value="STAM"/>
</dbReference>
<keyword evidence="6" id="KW-1185">Reference proteome</keyword>
<reference evidence="5 6" key="1">
    <citation type="submission" date="2016-05" db="EMBL/GenBank/DDBJ databases">
        <title>Comparative genomics of biotechnologically important yeasts.</title>
        <authorList>
            <consortium name="DOE Joint Genome Institute"/>
            <person name="Riley R."/>
            <person name="Haridas S."/>
            <person name="Wolfe K.H."/>
            <person name="Lopes M.R."/>
            <person name="Hittinger C.T."/>
            <person name="Goker M."/>
            <person name="Salamov A."/>
            <person name="Wisecaver J."/>
            <person name="Long T.M."/>
            <person name="Aerts A.L."/>
            <person name="Barry K."/>
            <person name="Choi C."/>
            <person name="Clum A."/>
            <person name="Coughlan A.Y."/>
            <person name="Deshpande S."/>
            <person name="Douglass A.P."/>
            <person name="Hanson S.J."/>
            <person name="Klenk H.-P."/>
            <person name="LaButti K."/>
            <person name="Lapidus A."/>
            <person name="Lindquist E."/>
            <person name="Lipzen A."/>
            <person name="Meier-kolthoff J.P."/>
            <person name="Ohm R.A."/>
            <person name="Otillar R.P."/>
            <person name="Pangilinan J."/>
            <person name="Peng Y."/>
            <person name="Rokas A."/>
            <person name="Rosa C.A."/>
            <person name="Scheuner C."/>
            <person name="Sibirny A.A."/>
            <person name="Slot J.C."/>
            <person name="Stielow J.B."/>
            <person name="Sun H."/>
            <person name="Kurtzman C.P."/>
            <person name="Blackwell M."/>
            <person name="Grigoriev I.V."/>
            <person name="Jeffries T.W."/>
        </authorList>
    </citation>
    <scope>NUCLEOTIDE SEQUENCE [LARGE SCALE GENOMIC DNA]</scope>
    <source>
        <strain evidence="5 6">NRRL YB-4993</strain>
    </source>
</reference>
<feature type="region of interest" description="Disordered" evidence="3">
    <location>
        <begin position="220"/>
        <end position="272"/>
    </location>
</feature>
<dbReference type="EMBL" id="LXTC01000001">
    <property type="protein sequence ID" value="OBA24260.1"/>
    <property type="molecule type" value="Genomic_DNA"/>
</dbReference>
<feature type="region of interest" description="Disordered" evidence="3">
    <location>
        <begin position="167"/>
        <end position="203"/>
    </location>
</feature>
<dbReference type="STRING" id="869754.A0A1A0HJR5"/>
<dbReference type="SMART" id="SM00326">
    <property type="entry name" value="SH3"/>
    <property type="match status" value="1"/>
</dbReference>
<dbReference type="SUPFAM" id="SSF50044">
    <property type="entry name" value="SH3-domain"/>
    <property type="match status" value="1"/>
</dbReference>
<evidence type="ECO:0000256" key="1">
    <source>
        <dbReference type="ARBA" id="ARBA00022443"/>
    </source>
</evidence>
<dbReference type="Pfam" id="PF00018">
    <property type="entry name" value="SH3_1"/>
    <property type="match status" value="1"/>
</dbReference>
<organism evidence="5 6">
    <name type="scientific">Metschnikowia bicuspidata var. bicuspidata NRRL YB-4993</name>
    <dbReference type="NCBI Taxonomy" id="869754"/>
    <lineage>
        <taxon>Eukaryota</taxon>
        <taxon>Fungi</taxon>
        <taxon>Dikarya</taxon>
        <taxon>Ascomycota</taxon>
        <taxon>Saccharomycotina</taxon>
        <taxon>Pichiomycetes</taxon>
        <taxon>Metschnikowiaceae</taxon>
        <taxon>Metschnikowia</taxon>
    </lineage>
</organism>
<dbReference type="PANTHER" id="PTHR45929">
    <property type="entry name" value="JAK PATHWAY SIGNAL TRANSDUCTION ADAPTOR MOLECULE"/>
    <property type="match status" value="1"/>
</dbReference>
<feature type="region of interest" description="Disordered" evidence="3">
    <location>
        <begin position="75"/>
        <end position="97"/>
    </location>
</feature>
<dbReference type="OrthoDB" id="6250593at2759"/>
<evidence type="ECO:0000256" key="2">
    <source>
        <dbReference type="PROSITE-ProRule" id="PRU00192"/>
    </source>
</evidence>
<accession>A0A1A0HJR5</accession>
<name>A0A1A0HJR5_9ASCO</name>
<feature type="compositionally biased region" description="Polar residues" evidence="3">
    <location>
        <begin position="220"/>
        <end position="248"/>
    </location>
</feature>
<dbReference type="PROSITE" id="PS50002">
    <property type="entry name" value="SH3"/>
    <property type="match status" value="1"/>
</dbReference>
<dbReference type="Gene3D" id="2.30.30.40">
    <property type="entry name" value="SH3 Domains"/>
    <property type="match status" value="1"/>
</dbReference>
<feature type="compositionally biased region" description="Low complexity" evidence="3">
    <location>
        <begin position="249"/>
        <end position="261"/>
    </location>
</feature>
<dbReference type="PANTHER" id="PTHR45929:SF7">
    <property type="entry name" value="LAS SEVENTEEN-BINDING PROTEIN 1"/>
    <property type="match status" value="1"/>
</dbReference>
<evidence type="ECO:0000259" key="4">
    <source>
        <dbReference type="PROSITE" id="PS50002"/>
    </source>
</evidence>
<dbReference type="PRINTS" id="PR00452">
    <property type="entry name" value="SH3DOMAIN"/>
</dbReference>
<dbReference type="GeneID" id="30029713"/>
<dbReference type="InterPro" id="IPR036028">
    <property type="entry name" value="SH3-like_dom_sf"/>
</dbReference>
<dbReference type="CDD" id="cd00174">
    <property type="entry name" value="SH3"/>
    <property type="match status" value="1"/>
</dbReference>
<evidence type="ECO:0000313" key="5">
    <source>
        <dbReference type="EMBL" id="OBA24260.1"/>
    </source>
</evidence>
<dbReference type="InterPro" id="IPR001452">
    <property type="entry name" value="SH3_domain"/>
</dbReference>
<dbReference type="RefSeq" id="XP_018714741.1">
    <property type="nucleotide sequence ID" value="XM_018856737.1"/>
</dbReference>
<proteinExistence type="predicted"/>
<feature type="compositionally biased region" description="Pro residues" evidence="3">
    <location>
        <begin position="87"/>
        <end position="97"/>
    </location>
</feature>
<dbReference type="Proteomes" id="UP000092555">
    <property type="component" value="Unassembled WGS sequence"/>
</dbReference>
<evidence type="ECO:0000256" key="3">
    <source>
        <dbReference type="SAM" id="MobiDB-lite"/>
    </source>
</evidence>
<evidence type="ECO:0000313" key="6">
    <source>
        <dbReference type="Proteomes" id="UP000092555"/>
    </source>
</evidence>
<protein>
    <submittedName>
        <fullName evidence="5">SH3-domain-containing protein</fullName>
    </submittedName>
</protein>
<gene>
    <name evidence="5" type="ORF">METBIDRAFT_36423</name>
</gene>
<sequence length="299" mass="32526">MSAALINRSLTNVRTELEFLYDSEVIDKLLFDSLMLSLPKKYAKDMSPWGLDKVPTKATFDATFTDSIAESLKKTLLRDDSDSSPQTPAPVPLPERTPAPVLGYCQASYDYESSESGDLKLVKGDVLAVVEHLSLDWWKGYKKGSSPAQAGVFPSNYVTLVAEKDFHTSEPSPLPSNNEKATYTPENSSFAAAPPMYKPAPNTAYQQGYQAQPSYGGQFQQPSYGGLVQQPSYGENSQFPPPSTSYNGQQQVQHEQQLPQQNNSGIDPKHVKKFGSKLGNAAIFGAGATIGSGIVNLIF</sequence>
<keyword evidence="1 2" id="KW-0728">SH3 domain</keyword>
<feature type="compositionally biased region" description="Polar residues" evidence="3">
    <location>
        <begin position="169"/>
        <end position="190"/>
    </location>
</feature>